<evidence type="ECO:0000313" key="2">
    <source>
        <dbReference type="EMBL" id="ATG97310.1"/>
    </source>
</evidence>
<accession>A0A291IRC3</accession>
<proteinExistence type="predicted"/>
<dbReference type="Pfam" id="PF14470">
    <property type="entry name" value="bPH_3"/>
    <property type="match status" value="1"/>
</dbReference>
<dbReference type="AlphaFoldDB" id="A0A291IRC3"/>
<protein>
    <recommendedName>
        <fullName evidence="1">YokE-like PH domain-containing protein</fullName>
    </recommendedName>
</protein>
<name>A0A291IRC3_9MOLU</name>
<organism evidence="2 3">
    <name type="scientific">Mesoplasma lactucae ATCC 49193</name>
    <dbReference type="NCBI Taxonomy" id="81460"/>
    <lineage>
        <taxon>Bacteria</taxon>
        <taxon>Bacillati</taxon>
        <taxon>Mycoplasmatota</taxon>
        <taxon>Mollicutes</taxon>
        <taxon>Entomoplasmatales</taxon>
        <taxon>Entomoplasmataceae</taxon>
        <taxon>Mesoplasma</taxon>
    </lineage>
</organism>
<keyword evidence="3" id="KW-1185">Reference proteome</keyword>
<dbReference type="InterPro" id="IPR039519">
    <property type="entry name" value="YokE-like_PH"/>
</dbReference>
<dbReference type="RefSeq" id="WP_096862598.1">
    <property type="nucleotide sequence ID" value="NZ_CP023668.1"/>
</dbReference>
<dbReference type="Proteomes" id="UP000232227">
    <property type="component" value="Chromosome"/>
</dbReference>
<evidence type="ECO:0000313" key="3">
    <source>
        <dbReference type="Proteomes" id="UP000232227"/>
    </source>
</evidence>
<feature type="domain" description="YokE-like PH" evidence="1">
    <location>
        <begin position="37"/>
        <end position="125"/>
    </location>
</feature>
<dbReference type="EMBL" id="CP023668">
    <property type="protein sequence ID" value="ATG97310.1"/>
    <property type="molecule type" value="Genomic_DNA"/>
</dbReference>
<reference evidence="2 3" key="1">
    <citation type="submission" date="2017-09" db="EMBL/GenBank/DDBJ databases">
        <title>SPAdes assembly of the Mesoplasma lactucae genome.</title>
        <authorList>
            <person name="Knight T.F."/>
            <person name="Rubinstein R."/>
            <person name="Citino T."/>
        </authorList>
    </citation>
    <scope>NUCLEOTIDE SEQUENCE [LARGE SCALE GENOMIC DNA]</scope>
    <source>
        <strain evidence="2 3">831-C4</strain>
    </source>
</reference>
<evidence type="ECO:0000259" key="1">
    <source>
        <dbReference type="Pfam" id="PF14470"/>
    </source>
</evidence>
<gene>
    <name evidence="2" type="ORF">CP520_00870</name>
</gene>
<sequence length="137" mass="15547">MFNQTVENLKNNILDSEGLGAELYLKNEFATLTNFIDESEKLDSAIVCLIDEEINLVAFSDKRLFIIKKASLLGSMIKRIGLEGIRDLQLLVDEGNGEILFSLFDNKEFKLTSISLSKAQKFGKHIVKRIQSWNDSF</sequence>
<dbReference type="KEGG" id="mlac:CP520_00870"/>